<reference evidence="1 2" key="1">
    <citation type="submission" date="2019-10" db="EMBL/GenBank/DDBJ databases">
        <title>Rudanella paleaurantiibacter sp. nov., isolated from sludge.</title>
        <authorList>
            <person name="Xu S.Q."/>
        </authorList>
    </citation>
    <scope>NUCLEOTIDE SEQUENCE [LARGE SCALE GENOMIC DNA]</scope>
    <source>
        <strain evidence="1 2">HX-22-17</strain>
    </source>
</reference>
<dbReference type="AlphaFoldDB" id="A0A7J5U685"/>
<comment type="caution">
    <text evidence="1">The sequence shown here is derived from an EMBL/GenBank/DDBJ whole genome shotgun (WGS) entry which is preliminary data.</text>
</comment>
<organism evidence="1 2">
    <name type="scientific">Rudanella paleaurantiibacter</name>
    <dbReference type="NCBI Taxonomy" id="2614655"/>
    <lineage>
        <taxon>Bacteria</taxon>
        <taxon>Pseudomonadati</taxon>
        <taxon>Bacteroidota</taxon>
        <taxon>Cytophagia</taxon>
        <taxon>Cytophagales</taxon>
        <taxon>Cytophagaceae</taxon>
        <taxon>Rudanella</taxon>
    </lineage>
</organism>
<dbReference type="Proteomes" id="UP000488299">
    <property type="component" value="Unassembled WGS sequence"/>
</dbReference>
<dbReference type="RefSeq" id="WP_152122135.1">
    <property type="nucleotide sequence ID" value="NZ_WELI01000001.1"/>
</dbReference>
<protein>
    <recommendedName>
        <fullName evidence="3">Capsule assembly Wzi family protein</fullName>
    </recommendedName>
</protein>
<accession>A0A7J5U685</accession>
<evidence type="ECO:0000313" key="1">
    <source>
        <dbReference type="EMBL" id="KAB7732650.1"/>
    </source>
</evidence>
<evidence type="ECO:0000313" key="2">
    <source>
        <dbReference type="Proteomes" id="UP000488299"/>
    </source>
</evidence>
<dbReference type="Pfam" id="PF14052">
    <property type="entry name" value="Caps_assemb_Wzi"/>
    <property type="match status" value="1"/>
</dbReference>
<dbReference type="Gene3D" id="2.40.160.130">
    <property type="entry name" value="Capsule assembly protein Wzi"/>
    <property type="match status" value="1"/>
</dbReference>
<name>A0A7J5U685_9BACT</name>
<sequence length="499" mass="54903">MKRLFFGGLTAIAALTPGFAQQIPDTTQRGQRVFAEAGGLVASGSSTPFWLRSRQYGIVPLNAPAGLVRVGAVRFLGDPDNPKQVHLKLGLEAVGTAAPGAARVLLPEAYASARLGAFELYVGKRREVFGLGDTLLTSGSYAWSGNAMPIPKLQIGTRGFVPVGFTKGILAVSALYAHGWFSNTDSVQGSFLHQKALFGRVSLFRNRVRLFGGVTHHAQWGGRSEAVGKLAPGGRLPSSLRDYWRVITVDQPPASDSAQYSQFDLLNRVGNHLGSIDVALELAGSRANWYLYYQHPFEDKSGVAMQNMPDGLYGLRWRNAAPEIGTGFRLQQVTAELLTTMNQGGFTIDTKNRQYDGADDYFNNYQYRDGWTHQQRVLGTPFLTRYLDTRPDLRDLRGGFGRMMISNNRVQVLHLGLLGGWPSGVQVRALVSHSRNFGRPIWHDPRTPRTQLSGMAEVLVPVRWGTQSQVRLTVAADEGRWLSNSLGAMLSFRTLLSQR</sequence>
<evidence type="ECO:0008006" key="3">
    <source>
        <dbReference type="Google" id="ProtNLM"/>
    </source>
</evidence>
<dbReference type="InterPro" id="IPR026950">
    <property type="entry name" value="Caps_assemb_Wzi"/>
</dbReference>
<gene>
    <name evidence="1" type="ORF">F5984_01460</name>
</gene>
<dbReference type="InterPro" id="IPR038636">
    <property type="entry name" value="Wzi_sf"/>
</dbReference>
<proteinExistence type="predicted"/>
<keyword evidence="2" id="KW-1185">Reference proteome</keyword>
<dbReference type="EMBL" id="WELI01000001">
    <property type="protein sequence ID" value="KAB7732650.1"/>
    <property type="molecule type" value="Genomic_DNA"/>
</dbReference>